<organism evidence="3 4">
    <name type="scientific">Apiospora rasikravindrae</name>
    <dbReference type="NCBI Taxonomy" id="990691"/>
    <lineage>
        <taxon>Eukaryota</taxon>
        <taxon>Fungi</taxon>
        <taxon>Dikarya</taxon>
        <taxon>Ascomycota</taxon>
        <taxon>Pezizomycotina</taxon>
        <taxon>Sordariomycetes</taxon>
        <taxon>Xylariomycetidae</taxon>
        <taxon>Amphisphaeriales</taxon>
        <taxon>Apiosporaceae</taxon>
        <taxon>Apiospora</taxon>
    </lineage>
</organism>
<dbReference type="EMBL" id="JAQQWK010000002">
    <property type="protein sequence ID" value="KAK8051208.1"/>
    <property type="molecule type" value="Genomic_DNA"/>
</dbReference>
<protein>
    <submittedName>
        <fullName evidence="3">Uncharacterized protein</fullName>
    </submittedName>
</protein>
<comment type="caution">
    <text evidence="3">The sequence shown here is derived from an EMBL/GenBank/DDBJ whole genome shotgun (WGS) entry which is preliminary data.</text>
</comment>
<accession>A0ABR1TX48</accession>
<feature type="signal peptide" evidence="2">
    <location>
        <begin position="1"/>
        <end position="19"/>
    </location>
</feature>
<evidence type="ECO:0000313" key="4">
    <source>
        <dbReference type="Proteomes" id="UP001444661"/>
    </source>
</evidence>
<gene>
    <name evidence="3" type="ORF">PG993_002593</name>
</gene>
<dbReference type="Proteomes" id="UP001444661">
    <property type="component" value="Unassembled WGS sequence"/>
</dbReference>
<evidence type="ECO:0000256" key="1">
    <source>
        <dbReference type="SAM" id="MobiDB-lite"/>
    </source>
</evidence>
<evidence type="ECO:0000313" key="3">
    <source>
        <dbReference type="EMBL" id="KAK8051208.1"/>
    </source>
</evidence>
<dbReference type="InterPro" id="IPR021476">
    <property type="entry name" value="Egh16-like"/>
</dbReference>
<feature type="region of interest" description="Disordered" evidence="1">
    <location>
        <begin position="106"/>
        <end position="140"/>
    </location>
</feature>
<feature type="compositionally biased region" description="Low complexity" evidence="1">
    <location>
        <begin position="115"/>
        <end position="134"/>
    </location>
</feature>
<evidence type="ECO:0000256" key="2">
    <source>
        <dbReference type="SAM" id="SignalP"/>
    </source>
</evidence>
<feature type="chain" id="PRO_5046892384" evidence="2">
    <location>
        <begin position="20"/>
        <end position="198"/>
    </location>
</feature>
<proteinExistence type="predicted"/>
<sequence length="198" mass="20297">MQSFAAILSVLTLATSVSAHGRLITPPGLPNSGPLQDIRVTANSCGQGVTVGGNAVASFKAGATQEITWTVDNGDGAGPFGVFFDPTGKGTSFSVKAEMVKNMEGQNGGVANSFPAATTSSASRSPPPSATSASCKSDRLSPARMDSDLARLSASSKAVDEWIYVFRNVAALGLLGRPDDGGKVGGPYCLYGRSRTYE</sequence>
<reference evidence="3 4" key="1">
    <citation type="submission" date="2023-01" db="EMBL/GenBank/DDBJ databases">
        <title>Analysis of 21 Apiospora genomes using comparative genomics revels a genus with tremendous synthesis potential of carbohydrate active enzymes and secondary metabolites.</title>
        <authorList>
            <person name="Sorensen T."/>
        </authorList>
    </citation>
    <scope>NUCLEOTIDE SEQUENCE [LARGE SCALE GENOMIC DNA]</scope>
    <source>
        <strain evidence="3 4">CBS 33761</strain>
    </source>
</reference>
<keyword evidence="2" id="KW-0732">Signal</keyword>
<dbReference type="Pfam" id="PF11327">
    <property type="entry name" value="Egh16-like"/>
    <property type="match status" value="1"/>
</dbReference>
<name>A0ABR1TX48_9PEZI</name>
<keyword evidence="4" id="KW-1185">Reference proteome</keyword>